<gene>
    <name evidence="10" type="ORF">GcLGCM259_1412</name>
</gene>
<dbReference type="RefSeq" id="WP_138926206.1">
    <property type="nucleotide sequence ID" value="NZ_BAAAGL010000003.1"/>
</dbReference>
<dbReference type="InterPro" id="IPR046357">
    <property type="entry name" value="PPIase_dom_sf"/>
</dbReference>
<evidence type="ECO:0000256" key="6">
    <source>
        <dbReference type="RuleBase" id="RU003915"/>
    </source>
</evidence>
<feature type="chain" id="PRO_5039354914" description="Peptidyl-prolyl cis-trans isomerase" evidence="8">
    <location>
        <begin position="21"/>
        <end position="309"/>
    </location>
</feature>
<keyword evidence="4 5" id="KW-0413">Isomerase</keyword>
<dbReference type="PROSITE" id="PS51257">
    <property type="entry name" value="PROKAR_LIPOPROTEIN"/>
    <property type="match status" value="1"/>
</dbReference>
<organism evidence="10 11">
    <name type="scientific">Glutamicibacter creatinolyticus</name>
    <dbReference type="NCBI Taxonomy" id="162496"/>
    <lineage>
        <taxon>Bacteria</taxon>
        <taxon>Bacillati</taxon>
        <taxon>Actinomycetota</taxon>
        <taxon>Actinomycetes</taxon>
        <taxon>Micrococcales</taxon>
        <taxon>Micrococcaceae</taxon>
        <taxon>Glutamicibacter</taxon>
    </lineage>
</organism>
<evidence type="ECO:0000313" key="10">
    <source>
        <dbReference type="EMBL" id="QCY47143.1"/>
    </source>
</evidence>
<comment type="similarity">
    <text evidence="2 6">Belongs to the FKBP-type PPIase family.</text>
</comment>
<name>A0A5B7WVM1_9MICC</name>
<evidence type="ECO:0000259" key="9">
    <source>
        <dbReference type="PROSITE" id="PS50059"/>
    </source>
</evidence>
<reference evidence="10 11" key="1">
    <citation type="submission" date="2018-12" db="EMBL/GenBank/DDBJ databases">
        <title>Complete Genome Sequence of Glutamicibacter creatinolyticus strain LGCM259,isolated from an abscess of a 12-year-old mare in Italy.</title>
        <authorList>
            <person name="Santos R.G."/>
            <person name="Silva A.L."/>
            <person name="Seyffert N."/>
            <person name="Castro T.L.P."/>
            <person name="Attili A.R."/>
            <person name="Rifici C."/>
            <person name="Mazzullo G."/>
            <person name="Brenig B."/>
            <person name="Venanzi F."/>
            <person name="Azevedo V."/>
        </authorList>
    </citation>
    <scope>NUCLEOTIDE SEQUENCE [LARGE SCALE GENOMIC DNA]</scope>
    <source>
        <strain evidence="10 11">LGCM 259</strain>
    </source>
</reference>
<dbReference type="EC" id="5.2.1.8" evidence="6"/>
<keyword evidence="11" id="KW-1185">Reference proteome</keyword>
<evidence type="ECO:0000256" key="5">
    <source>
        <dbReference type="PROSITE-ProRule" id="PRU00277"/>
    </source>
</evidence>
<evidence type="ECO:0000313" key="11">
    <source>
        <dbReference type="Proteomes" id="UP000307000"/>
    </source>
</evidence>
<dbReference type="Gene3D" id="3.10.50.40">
    <property type="match status" value="1"/>
</dbReference>
<feature type="domain" description="PPIase FKBP-type" evidence="9">
    <location>
        <begin position="222"/>
        <end position="306"/>
    </location>
</feature>
<dbReference type="SUPFAM" id="SSF54534">
    <property type="entry name" value="FKBP-like"/>
    <property type="match status" value="1"/>
</dbReference>
<dbReference type="PANTHER" id="PTHR43811:SF19">
    <property type="entry name" value="39 KDA FK506-BINDING NUCLEAR PROTEIN"/>
    <property type="match status" value="1"/>
</dbReference>
<sequence>MRKVLAVCVTASVLALTACGAGSSTSLDSIEVKPGADANSEPSVKIDAPLLTEKSEAQVLVEGEGNEISEGQTIKLKSGIYKNIDGMKVDENFTGEAVPMKVDDTMKQQMPELYDTLIGSKVGSWIAYTTVEGNPKSDGSVSEPEDGARAERIIVMNVESASDPSTVLEQSKVKELKDAKQLPSVDTSEKEPKISIPKDTQAPQGLAVDVLEEGKGAQATENSDVEVKYHGVTWADGKKFDGNFDSEDTAKFNLSQVISGWTKGLSGQKEGSKLLLSVPSDMAYGDNATQGPSGPLVFYVELTKVSNAE</sequence>
<dbReference type="EMBL" id="CP034412">
    <property type="protein sequence ID" value="QCY47143.1"/>
    <property type="molecule type" value="Genomic_DNA"/>
</dbReference>
<feature type="region of interest" description="Disordered" evidence="7">
    <location>
        <begin position="178"/>
        <end position="199"/>
    </location>
</feature>
<proteinExistence type="inferred from homology"/>
<protein>
    <recommendedName>
        <fullName evidence="6">Peptidyl-prolyl cis-trans isomerase</fullName>
        <ecNumber evidence="6">5.2.1.8</ecNumber>
    </recommendedName>
</protein>
<evidence type="ECO:0000256" key="2">
    <source>
        <dbReference type="ARBA" id="ARBA00006577"/>
    </source>
</evidence>
<keyword evidence="8" id="KW-0732">Signal</keyword>
<dbReference type="InterPro" id="IPR001179">
    <property type="entry name" value="PPIase_FKBP_dom"/>
</dbReference>
<keyword evidence="3 5" id="KW-0697">Rotamase</keyword>
<dbReference type="AlphaFoldDB" id="A0A5B7WVM1"/>
<evidence type="ECO:0000256" key="3">
    <source>
        <dbReference type="ARBA" id="ARBA00023110"/>
    </source>
</evidence>
<dbReference type="Proteomes" id="UP000307000">
    <property type="component" value="Chromosome"/>
</dbReference>
<dbReference type="PROSITE" id="PS50059">
    <property type="entry name" value="FKBP_PPIASE"/>
    <property type="match status" value="1"/>
</dbReference>
<dbReference type="Pfam" id="PF00254">
    <property type="entry name" value="FKBP_C"/>
    <property type="match status" value="1"/>
</dbReference>
<evidence type="ECO:0000256" key="4">
    <source>
        <dbReference type="ARBA" id="ARBA00023235"/>
    </source>
</evidence>
<evidence type="ECO:0000256" key="8">
    <source>
        <dbReference type="SAM" id="SignalP"/>
    </source>
</evidence>
<dbReference type="GO" id="GO:0003755">
    <property type="term" value="F:peptidyl-prolyl cis-trans isomerase activity"/>
    <property type="evidence" value="ECO:0007669"/>
    <property type="project" value="UniProtKB-UniRule"/>
</dbReference>
<dbReference type="KEGG" id="gcr:GcLGCM259_1412"/>
<comment type="catalytic activity">
    <reaction evidence="1 5 6">
        <text>[protein]-peptidylproline (omega=180) = [protein]-peptidylproline (omega=0)</text>
        <dbReference type="Rhea" id="RHEA:16237"/>
        <dbReference type="Rhea" id="RHEA-COMP:10747"/>
        <dbReference type="Rhea" id="RHEA-COMP:10748"/>
        <dbReference type="ChEBI" id="CHEBI:83833"/>
        <dbReference type="ChEBI" id="CHEBI:83834"/>
        <dbReference type="EC" id="5.2.1.8"/>
    </reaction>
</comment>
<evidence type="ECO:0000256" key="1">
    <source>
        <dbReference type="ARBA" id="ARBA00000971"/>
    </source>
</evidence>
<evidence type="ECO:0000256" key="7">
    <source>
        <dbReference type="SAM" id="MobiDB-lite"/>
    </source>
</evidence>
<feature type="signal peptide" evidence="8">
    <location>
        <begin position="1"/>
        <end position="20"/>
    </location>
</feature>
<accession>A0A5B7WVM1</accession>
<dbReference type="PANTHER" id="PTHR43811">
    <property type="entry name" value="FKBP-TYPE PEPTIDYL-PROLYL CIS-TRANS ISOMERASE FKPA"/>
    <property type="match status" value="1"/>
</dbReference>